<dbReference type="GO" id="GO:0019628">
    <property type="term" value="P:urate catabolic process"/>
    <property type="evidence" value="ECO:0007669"/>
    <property type="project" value="TreeGrafter"/>
</dbReference>
<reference evidence="10" key="1">
    <citation type="submission" date="2016-06" db="EMBL/GenBank/DDBJ databases">
        <title>Draft Genome sequence of the fungus Inonotus baumii.</title>
        <authorList>
            <person name="Zhu H."/>
            <person name="Lin W."/>
        </authorList>
    </citation>
    <scope>NUCLEOTIDE SEQUENCE</scope>
    <source>
        <strain evidence="10">821</strain>
    </source>
</reference>
<dbReference type="FunFam" id="3.10.270.10:FF:000001">
    <property type="entry name" value="Uricase"/>
    <property type="match status" value="1"/>
</dbReference>
<protein>
    <recommendedName>
        <fullName evidence="4">factor independent urate hydroxylase</fullName>
        <ecNumber evidence="4">1.7.3.3</ecNumber>
    </recommendedName>
    <alternativeName>
        <fullName evidence="8">Urate oxidase</fullName>
    </alternativeName>
</protein>
<dbReference type="InterPro" id="IPR002042">
    <property type="entry name" value="Uricase"/>
</dbReference>
<dbReference type="Pfam" id="PF01014">
    <property type="entry name" value="Uricase"/>
    <property type="match status" value="2"/>
</dbReference>
<sequence>MSSRLLTASLRSARSTRSSRPPTSLGRRLNSTSSPQQKAQEAAQKAQEKAQEALVAAQKGLTKAVEAAKKASGGLGERAGGLLGCRELVKQVYIAERLQPPPWSTFMDVYKTLWQRAINPAYWRELLRTGEYKRVGIYALEAYGIFKRNTEKANDMSSVGLATSRYGKDKVRVLRIVRGEGWHDIVEYEVRALVEGDFDTSFTQADNTVVVATDSIKNITYWLAKTSPFVLVPELFGLHLGAFLLGKYGHLHRAYVTVQQLRWQRISVDGKAHPHSFWRDGDEKRVVDVEIDATGGKDAMTATVASGVRDLLVLKSTGSAFENFFRDEFTTLVEVDDRIFSTSVDLKYEFTPISLGEHKALESTLSKLKDNYAFDAVAARAREITLTTFATDESASVQATLYKMADQIVQEHKQVLSTAYALPNKHYVPVDMKYIGIDNLTPAKAEVFIPLAAPSGLITATVARK</sequence>
<proteinExistence type="inferred from homology"/>
<feature type="compositionally biased region" description="Low complexity" evidence="9">
    <location>
        <begin position="1"/>
        <end position="29"/>
    </location>
</feature>
<comment type="similarity">
    <text evidence="3">Belongs to the uricase family.</text>
</comment>
<dbReference type="OrthoDB" id="9992118at2759"/>
<evidence type="ECO:0000256" key="6">
    <source>
        <dbReference type="ARBA" id="ARBA00023002"/>
    </source>
</evidence>
<evidence type="ECO:0000256" key="7">
    <source>
        <dbReference type="ARBA" id="ARBA00023140"/>
    </source>
</evidence>
<keyword evidence="7" id="KW-0576">Peroxisome</keyword>
<evidence type="ECO:0000256" key="5">
    <source>
        <dbReference type="ARBA" id="ARBA00022631"/>
    </source>
</evidence>
<dbReference type="PROSITE" id="PS00366">
    <property type="entry name" value="URICASE"/>
    <property type="match status" value="1"/>
</dbReference>
<comment type="subcellular location">
    <subcellularLocation>
        <location evidence="1">Peroxisome</location>
    </subcellularLocation>
</comment>
<evidence type="ECO:0000256" key="9">
    <source>
        <dbReference type="SAM" id="MobiDB-lite"/>
    </source>
</evidence>
<feature type="region of interest" description="Disordered" evidence="9">
    <location>
        <begin position="1"/>
        <end position="47"/>
    </location>
</feature>
<dbReference type="Proteomes" id="UP000757232">
    <property type="component" value="Unassembled WGS sequence"/>
</dbReference>
<accession>A0A9Q5HRS3</accession>
<dbReference type="EC" id="1.7.3.3" evidence="4"/>
<dbReference type="GO" id="GO:0004846">
    <property type="term" value="F:urate oxidase activity"/>
    <property type="evidence" value="ECO:0007669"/>
    <property type="project" value="UniProtKB-EC"/>
</dbReference>
<dbReference type="Gene3D" id="3.10.270.10">
    <property type="entry name" value="Urate Oxidase"/>
    <property type="match status" value="1"/>
</dbReference>
<comment type="pathway">
    <text evidence="2">Purine metabolism; urate degradation; (S)-allantoin from urate: step 1/3.</text>
</comment>
<dbReference type="GO" id="GO:0006145">
    <property type="term" value="P:purine nucleobase catabolic process"/>
    <property type="evidence" value="ECO:0007669"/>
    <property type="project" value="TreeGrafter"/>
</dbReference>
<evidence type="ECO:0000256" key="2">
    <source>
        <dbReference type="ARBA" id="ARBA00004831"/>
    </source>
</evidence>
<keyword evidence="5" id="KW-0659">Purine metabolism</keyword>
<dbReference type="NCBIfam" id="TIGR03383">
    <property type="entry name" value="urate_oxi"/>
    <property type="match status" value="1"/>
</dbReference>
<keyword evidence="6" id="KW-0560">Oxidoreductase</keyword>
<keyword evidence="11" id="KW-1185">Reference proteome</keyword>
<dbReference type="PRINTS" id="PR00093">
    <property type="entry name" value="URICASE"/>
</dbReference>
<evidence type="ECO:0000313" key="10">
    <source>
        <dbReference type="EMBL" id="OCB84759.1"/>
    </source>
</evidence>
<dbReference type="AlphaFoldDB" id="A0A9Q5HRS3"/>
<evidence type="ECO:0000313" key="11">
    <source>
        <dbReference type="Proteomes" id="UP000757232"/>
    </source>
</evidence>
<evidence type="ECO:0000256" key="4">
    <source>
        <dbReference type="ARBA" id="ARBA00012598"/>
    </source>
</evidence>
<dbReference type="EMBL" id="LNZH02000214">
    <property type="protein sequence ID" value="OCB84759.1"/>
    <property type="molecule type" value="Genomic_DNA"/>
</dbReference>
<gene>
    <name evidence="10" type="ORF">A7U60_g8284</name>
</gene>
<evidence type="ECO:0000256" key="1">
    <source>
        <dbReference type="ARBA" id="ARBA00004275"/>
    </source>
</evidence>
<dbReference type="PANTHER" id="PTHR42874">
    <property type="entry name" value="URICASE"/>
    <property type="match status" value="1"/>
</dbReference>
<dbReference type="SUPFAM" id="SSF55620">
    <property type="entry name" value="Tetrahydrobiopterin biosynthesis enzymes-like"/>
    <property type="match status" value="2"/>
</dbReference>
<evidence type="ECO:0000256" key="8">
    <source>
        <dbReference type="ARBA" id="ARBA00031317"/>
    </source>
</evidence>
<dbReference type="GO" id="GO:0005777">
    <property type="term" value="C:peroxisome"/>
    <property type="evidence" value="ECO:0007669"/>
    <property type="project" value="UniProtKB-SubCell"/>
</dbReference>
<dbReference type="PANTHER" id="PTHR42874:SF1">
    <property type="entry name" value="URICASE"/>
    <property type="match status" value="1"/>
</dbReference>
<name>A0A9Q5HRS3_SANBA</name>
<organism evidence="10 11">
    <name type="scientific">Sanghuangporus baumii</name>
    <name type="common">Phellinus baumii</name>
    <dbReference type="NCBI Taxonomy" id="108892"/>
    <lineage>
        <taxon>Eukaryota</taxon>
        <taxon>Fungi</taxon>
        <taxon>Dikarya</taxon>
        <taxon>Basidiomycota</taxon>
        <taxon>Agaricomycotina</taxon>
        <taxon>Agaricomycetes</taxon>
        <taxon>Hymenochaetales</taxon>
        <taxon>Hymenochaetaceae</taxon>
        <taxon>Sanghuangporus</taxon>
    </lineage>
</organism>
<feature type="compositionally biased region" description="Low complexity" evidence="9">
    <location>
        <begin position="36"/>
        <end position="45"/>
    </location>
</feature>
<dbReference type="InterPro" id="IPR019842">
    <property type="entry name" value="Uricase_CS"/>
</dbReference>
<comment type="caution">
    <text evidence="10">The sequence shown here is derived from an EMBL/GenBank/DDBJ whole genome shotgun (WGS) entry which is preliminary data.</text>
</comment>
<evidence type="ECO:0000256" key="3">
    <source>
        <dbReference type="ARBA" id="ARBA00009760"/>
    </source>
</evidence>